<accession>A0A0P8AAA8</accession>
<comment type="similarity">
    <text evidence="6 15">Belongs to the class-IV pyridoxal-phosphate-dependent aminotransferase family.</text>
</comment>
<dbReference type="PANTHER" id="PTHR42743:SF11">
    <property type="entry name" value="AMINODEOXYCHORISMATE LYASE"/>
    <property type="match status" value="1"/>
</dbReference>
<comment type="function">
    <text evidence="2 17">Acts on leucine, isoleucine and valine.</text>
</comment>
<dbReference type="GO" id="GO:0005829">
    <property type="term" value="C:cytosol"/>
    <property type="evidence" value="ECO:0007669"/>
    <property type="project" value="TreeGrafter"/>
</dbReference>
<dbReference type="UniPathway" id="UPA00049">
    <property type="reaction ID" value="UER00062"/>
</dbReference>
<dbReference type="GO" id="GO:0009097">
    <property type="term" value="P:isoleucine biosynthetic process"/>
    <property type="evidence" value="ECO:0007669"/>
    <property type="project" value="UniProtKB-UniPathway"/>
</dbReference>
<keyword evidence="11 17" id="KW-0100">Branched-chain amino acid biosynthesis</keyword>
<dbReference type="NCBIfam" id="NF005726">
    <property type="entry name" value="PRK07544.1"/>
    <property type="match status" value="1"/>
</dbReference>
<dbReference type="RefSeq" id="WP_074445176.1">
    <property type="nucleotide sequence ID" value="NZ_FMBM01000002.1"/>
</dbReference>
<dbReference type="Proteomes" id="UP000182800">
    <property type="component" value="Unassembled WGS sequence"/>
</dbReference>
<keyword evidence="8 17" id="KW-0028">Amino-acid biosynthesis</keyword>
<evidence type="ECO:0000256" key="10">
    <source>
        <dbReference type="ARBA" id="ARBA00022898"/>
    </source>
</evidence>
<comment type="catalytic activity">
    <reaction evidence="13 17">
        <text>L-isoleucine + 2-oxoglutarate = (S)-3-methyl-2-oxopentanoate + L-glutamate</text>
        <dbReference type="Rhea" id="RHEA:24801"/>
        <dbReference type="ChEBI" id="CHEBI:16810"/>
        <dbReference type="ChEBI" id="CHEBI:29985"/>
        <dbReference type="ChEBI" id="CHEBI:35146"/>
        <dbReference type="ChEBI" id="CHEBI:58045"/>
        <dbReference type="EC" id="2.6.1.42"/>
    </reaction>
</comment>
<evidence type="ECO:0000313" key="19">
    <source>
        <dbReference type="EMBL" id="SCC81482.1"/>
    </source>
</evidence>
<name>A0A0P8AAA8_9HYPH</name>
<dbReference type="InterPro" id="IPR018300">
    <property type="entry name" value="Aminotrans_IV_CS"/>
</dbReference>
<dbReference type="STRING" id="1653334.GA0071312_2426"/>
<comment type="pathway">
    <text evidence="5 17">Amino-acid biosynthesis; L-leucine biosynthesis; L-leucine from 3-methyl-2-oxobutanoate: step 4/4.</text>
</comment>
<dbReference type="GO" id="GO:0004084">
    <property type="term" value="F:branched-chain-amino-acid transaminase activity"/>
    <property type="evidence" value="ECO:0007669"/>
    <property type="project" value="UniProtKB-EC"/>
</dbReference>
<keyword evidence="9 17" id="KW-0808">Transferase</keyword>
<comment type="catalytic activity">
    <reaction evidence="12 17">
        <text>L-valine + 2-oxoglutarate = 3-methyl-2-oxobutanoate + L-glutamate</text>
        <dbReference type="Rhea" id="RHEA:24813"/>
        <dbReference type="ChEBI" id="CHEBI:11851"/>
        <dbReference type="ChEBI" id="CHEBI:16810"/>
        <dbReference type="ChEBI" id="CHEBI:29985"/>
        <dbReference type="ChEBI" id="CHEBI:57762"/>
        <dbReference type="EC" id="2.6.1.42"/>
    </reaction>
</comment>
<comment type="pathway">
    <text evidence="3 17">Amino-acid biosynthesis; L-isoleucine biosynthesis; L-isoleucine from 2-oxobutanoate: step 4/4.</text>
</comment>
<dbReference type="Gene3D" id="3.30.470.10">
    <property type="match status" value="1"/>
</dbReference>
<dbReference type="Proteomes" id="UP000050497">
    <property type="component" value="Unassembled WGS sequence"/>
</dbReference>
<keyword evidence="10 16" id="KW-0663">Pyridoxal phosphate</keyword>
<dbReference type="PATRIC" id="fig|1653334.4.peg.1547"/>
<evidence type="ECO:0000256" key="16">
    <source>
        <dbReference type="RuleBase" id="RU004516"/>
    </source>
</evidence>
<dbReference type="NCBIfam" id="NF005146">
    <property type="entry name" value="PRK06606.1"/>
    <property type="match status" value="1"/>
</dbReference>
<evidence type="ECO:0000313" key="20">
    <source>
        <dbReference type="Proteomes" id="UP000050497"/>
    </source>
</evidence>
<dbReference type="GO" id="GO:0009099">
    <property type="term" value="P:L-valine biosynthetic process"/>
    <property type="evidence" value="ECO:0007669"/>
    <property type="project" value="UniProtKB-UniPathway"/>
</dbReference>
<dbReference type="InterPro" id="IPR043132">
    <property type="entry name" value="BCAT-like_C"/>
</dbReference>
<reference evidence="19 21" key="2">
    <citation type="submission" date="2016-08" db="EMBL/GenBank/DDBJ databases">
        <authorList>
            <person name="Varghese N."/>
            <person name="Submissions Spin"/>
        </authorList>
    </citation>
    <scope>NUCLEOTIDE SEQUENCE [LARGE SCALE GENOMIC DNA]</scope>
    <source>
        <strain evidence="19 21">HL-109</strain>
    </source>
</reference>
<dbReference type="UniPathway" id="UPA00048">
    <property type="reaction ID" value="UER00073"/>
</dbReference>
<dbReference type="Pfam" id="PF01063">
    <property type="entry name" value="Aminotran_4"/>
    <property type="match status" value="1"/>
</dbReference>
<evidence type="ECO:0000256" key="8">
    <source>
        <dbReference type="ARBA" id="ARBA00022605"/>
    </source>
</evidence>
<evidence type="ECO:0000256" key="13">
    <source>
        <dbReference type="ARBA" id="ARBA00048798"/>
    </source>
</evidence>
<gene>
    <name evidence="18" type="primary">ilvE-2</name>
    <name evidence="17" type="synonym">ilvE</name>
    <name evidence="19" type="ORF">GA0071312_2426</name>
    <name evidence="18" type="ORF">HLUCCO17_04285</name>
</gene>
<dbReference type="FunFam" id="3.20.10.10:FF:000002">
    <property type="entry name" value="D-alanine aminotransferase"/>
    <property type="match status" value="1"/>
</dbReference>
<dbReference type="InterPro" id="IPR005785">
    <property type="entry name" value="B_amino_transI"/>
</dbReference>
<dbReference type="NCBIfam" id="TIGR01122">
    <property type="entry name" value="ilvE_I"/>
    <property type="match status" value="1"/>
</dbReference>
<dbReference type="OrthoDB" id="21319at2"/>
<dbReference type="EMBL" id="LJSX01000004">
    <property type="protein sequence ID" value="KPQ12023.1"/>
    <property type="molecule type" value="Genomic_DNA"/>
</dbReference>
<reference evidence="18 20" key="1">
    <citation type="submission" date="2015-09" db="EMBL/GenBank/DDBJ databases">
        <title>Identification and resolution of microdiversity through metagenomic sequencing of parallel consortia.</title>
        <authorList>
            <person name="Nelson W.C."/>
            <person name="Romine M.F."/>
            <person name="Lindemann S.R."/>
        </authorList>
    </citation>
    <scope>NUCLEOTIDE SEQUENCE [LARGE SCALE GENOMIC DNA]</scope>
    <source>
        <strain evidence="18">HL-109</strain>
    </source>
</reference>
<dbReference type="InterPro" id="IPR001544">
    <property type="entry name" value="Aminotrans_IV"/>
</dbReference>
<dbReference type="InterPro" id="IPR050571">
    <property type="entry name" value="Class-IV_PLP-Dep_Aminotrnsfr"/>
</dbReference>
<evidence type="ECO:0000313" key="21">
    <source>
        <dbReference type="Proteomes" id="UP000182800"/>
    </source>
</evidence>
<evidence type="ECO:0000256" key="3">
    <source>
        <dbReference type="ARBA" id="ARBA00004824"/>
    </source>
</evidence>
<keyword evidence="7 17" id="KW-0032">Aminotransferase</keyword>
<dbReference type="InterPro" id="IPR043131">
    <property type="entry name" value="BCAT-like_N"/>
</dbReference>
<evidence type="ECO:0000256" key="11">
    <source>
        <dbReference type="ARBA" id="ARBA00023304"/>
    </source>
</evidence>
<dbReference type="GO" id="GO:0009098">
    <property type="term" value="P:L-leucine biosynthetic process"/>
    <property type="evidence" value="ECO:0007669"/>
    <property type="project" value="UniProtKB-UniPathway"/>
</dbReference>
<dbReference type="PROSITE" id="PS00770">
    <property type="entry name" value="AA_TRANSFER_CLASS_4"/>
    <property type="match status" value="1"/>
</dbReference>
<keyword evidence="21" id="KW-1185">Reference proteome</keyword>
<dbReference type="PANTHER" id="PTHR42743">
    <property type="entry name" value="AMINO-ACID AMINOTRANSFERASE"/>
    <property type="match status" value="1"/>
</dbReference>
<comment type="cofactor">
    <cofactor evidence="1 16">
        <name>pyridoxal 5'-phosphate</name>
        <dbReference type="ChEBI" id="CHEBI:597326"/>
    </cofactor>
</comment>
<evidence type="ECO:0000256" key="15">
    <source>
        <dbReference type="RuleBase" id="RU004106"/>
    </source>
</evidence>
<evidence type="ECO:0000313" key="18">
    <source>
        <dbReference type="EMBL" id="KPQ12023.1"/>
    </source>
</evidence>
<evidence type="ECO:0000256" key="4">
    <source>
        <dbReference type="ARBA" id="ARBA00004931"/>
    </source>
</evidence>
<dbReference type="UniPathway" id="UPA00047">
    <property type="reaction ID" value="UER00058"/>
</dbReference>
<evidence type="ECO:0000256" key="1">
    <source>
        <dbReference type="ARBA" id="ARBA00001933"/>
    </source>
</evidence>
<organism evidence="18 20">
    <name type="scientific">Saliniramus fredricksonii</name>
    <dbReference type="NCBI Taxonomy" id="1653334"/>
    <lineage>
        <taxon>Bacteria</taxon>
        <taxon>Pseudomonadati</taxon>
        <taxon>Pseudomonadota</taxon>
        <taxon>Alphaproteobacteria</taxon>
        <taxon>Hyphomicrobiales</taxon>
        <taxon>Salinarimonadaceae</taxon>
        <taxon>Saliniramus</taxon>
    </lineage>
</organism>
<dbReference type="InterPro" id="IPR036038">
    <property type="entry name" value="Aminotransferase-like"/>
</dbReference>
<comment type="caution">
    <text evidence="18">The sequence shown here is derived from an EMBL/GenBank/DDBJ whole genome shotgun (WGS) entry which is preliminary data.</text>
</comment>
<evidence type="ECO:0000256" key="2">
    <source>
        <dbReference type="ARBA" id="ARBA00003109"/>
    </source>
</evidence>
<evidence type="ECO:0000256" key="17">
    <source>
        <dbReference type="RuleBase" id="RU364094"/>
    </source>
</evidence>
<evidence type="ECO:0000256" key="12">
    <source>
        <dbReference type="ARBA" id="ARBA00048212"/>
    </source>
</evidence>
<dbReference type="EC" id="2.6.1.42" evidence="17"/>
<evidence type="ECO:0000256" key="9">
    <source>
        <dbReference type="ARBA" id="ARBA00022679"/>
    </source>
</evidence>
<sequence length="295" mass="32921">MSPISFDQQDGWIWLDGALTPWAEARLHVLSHGLHYGSSVFEGERAYGGEIFKSLEHSERLLRSAEVLDFEIPYSAAEIDAAKRLVIAQNGLVDAYVRPVAWRGSEMMGVSAQKNTIHLAIAAWEWPSYFDPAERLKGIRLDIADYRRPDPMTAPCHSKAAGLYMICTISKHAAERKGYADALMLDWQGRVAECTGANVFFTRDGAIHTPTADCFLDGITRRTVIDLARRRGFEVIERRIMPDELGSFNECFITGTAAEVTPVSEIGPHRYQPGDVTRTLMEDYMAEVQPRAVAA</sequence>
<evidence type="ECO:0000256" key="7">
    <source>
        <dbReference type="ARBA" id="ARBA00022576"/>
    </source>
</evidence>
<dbReference type="AlphaFoldDB" id="A0A0P8AAA8"/>
<evidence type="ECO:0000256" key="14">
    <source>
        <dbReference type="ARBA" id="ARBA00049229"/>
    </source>
</evidence>
<evidence type="ECO:0000256" key="6">
    <source>
        <dbReference type="ARBA" id="ARBA00009320"/>
    </source>
</evidence>
<proteinExistence type="inferred from homology"/>
<comment type="pathway">
    <text evidence="4 17">Amino-acid biosynthesis; L-valine biosynthesis; L-valine from pyruvate: step 4/4.</text>
</comment>
<comment type="catalytic activity">
    <reaction evidence="14 17">
        <text>L-leucine + 2-oxoglutarate = 4-methyl-2-oxopentanoate + L-glutamate</text>
        <dbReference type="Rhea" id="RHEA:18321"/>
        <dbReference type="ChEBI" id="CHEBI:16810"/>
        <dbReference type="ChEBI" id="CHEBI:17865"/>
        <dbReference type="ChEBI" id="CHEBI:29985"/>
        <dbReference type="ChEBI" id="CHEBI:57427"/>
        <dbReference type="EC" id="2.6.1.42"/>
    </reaction>
</comment>
<evidence type="ECO:0000256" key="5">
    <source>
        <dbReference type="ARBA" id="ARBA00005072"/>
    </source>
</evidence>
<dbReference type="SUPFAM" id="SSF56752">
    <property type="entry name" value="D-aminoacid aminotransferase-like PLP-dependent enzymes"/>
    <property type="match status" value="1"/>
</dbReference>
<dbReference type="Gene3D" id="3.20.10.10">
    <property type="entry name" value="D-amino Acid Aminotransferase, subunit A, domain 2"/>
    <property type="match status" value="1"/>
</dbReference>
<protein>
    <recommendedName>
        <fullName evidence="17">Branched-chain-amino-acid aminotransferase</fullName>
        <shortName evidence="17">BCAT</shortName>
        <ecNumber evidence="17">2.6.1.42</ecNumber>
    </recommendedName>
</protein>
<dbReference type="EMBL" id="FMBM01000002">
    <property type="protein sequence ID" value="SCC81482.1"/>
    <property type="molecule type" value="Genomic_DNA"/>
</dbReference>